<protein>
    <submittedName>
        <fullName evidence="2">Uncharacterized protein</fullName>
    </submittedName>
</protein>
<accession>A0A086J1Q7</accession>
<keyword evidence="4" id="KW-1185">Reference proteome</keyword>
<gene>
    <name evidence="2" type="ORF">NERG_00960</name>
    <name evidence="3" type="ORF">NESG_01189</name>
</gene>
<evidence type="ECO:0000256" key="1">
    <source>
        <dbReference type="SAM" id="Phobius"/>
    </source>
</evidence>
<dbReference type="HOGENOM" id="CLU_1326705_0_0_1"/>
<evidence type="ECO:0000313" key="4">
    <source>
        <dbReference type="Proteomes" id="UP000054524"/>
    </source>
</evidence>
<dbReference type="Proteomes" id="UP000054524">
    <property type="component" value="Unassembled WGS sequence"/>
</dbReference>
<keyword evidence="1" id="KW-1133">Transmembrane helix</keyword>
<evidence type="ECO:0000313" key="3">
    <source>
        <dbReference type="EMBL" id="KFG26075.1"/>
    </source>
</evidence>
<proteinExistence type="predicted"/>
<name>H8ZBL1_NEMA1</name>
<accession>H8ZBL1</accession>
<reference evidence="3 4" key="3">
    <citation type="journal article" date="2014" name="Genome Announc.">
        <title>Genome Sequence of the Microsporidian Species Nematocida sp1 Strain ERTm6 (ATCC PRA-372).</title>
        <authorList>
            <person name="Bakowski M.A."/>
            <person name="Priest M."/>
            <person name="Young S."/>
            <person name="Cuomo C.A."/>
            <person name="Troemel E.R."/>
        </authorList>
    </citation>
    <scope>NUCLEOTIDE SEQUENCE [LARGE SCALE GENOMIC DNA]</scope>
    <source>
        <strain evidence="3 4">ERTm6</strain>
    </source>
</reference>
<dbReference type="AlphaFoldDB" id="H8ZBL1"/>
<dbReference type="Proteomes" id="UP000005622">
    <property type="component" value="Unassembled WGS sequence"/>
</dbReference>
<reference evidence="3" key="2">
    <citation type="submission" date="2012-10" db="EMBL/GenBank/DDBJ databases">
        <authorList>
            <consortium name="The Broad Institute Genome Sequencing Platform"/>
            <consortium name="The Broad Institute Genome Sequencing Center for Infectious Disease"/>
            <person name="Cuomo C."/>
            <person name="Troemel E."/>
            <person name="Walker B."/>
            <person name="Young S.K."/>
            <person name="Zeng Q."/>
            <person name="Gargeya S."/>
            <person name="Fitzgerald M."/>
            <person name="Haas B."/>
            <person name="Abouelleil A."/>
            <person name="Alvarado L."/>
            <person name="Arachchi H.M."/>
            <person name="Berlin A.M."/>
            <person name="Chapman S.B."/>
            <person name="Goldberg J."/>
            <person name="Griggs A."/>
            <person name="Gujja S."/>
            <person name="Hansen M."/>
            <person name="Howarth C."/>
            <person name="Imamovic A."/>
            <person name="Larimer J."/>
            <person name="McCowan C."/>
            <person name="Murphy C."/>
            <person name="Neiman D."/>
            <person name="Pearson M."/>
            <person name="Priest M."/>
            <person name="Roberts A."/>
            <person name="Saif S."/>
            <person name="Shea T."/>
            <person name="Sisk P."/>
            <person name="Sykes S."/>
            <person name="Wortman J."/>
            <person name="Nusbaum C."/>
            <person name="Birren B."/>
        </authorList>
    </citation>
    <scope>NUCLEOTIDE SEQUENCE</scope>
    <source>
        <strain evidence="3">ERTm6</strain>
    </source>
</reference>
<sequence>MNLQNQLFMVVGMIALIFTGTFTTLFIVSSPRSIDYSMQKVNTPVPRNELAEYFSNSTVTYKIWYDVLMDFSIIQTLDDIDSSNDNIQFFTDIDMDTQITDLQQLGPNIVSTRDYVNFQNSEEQHVFYFAESEQANVQYVISAYNNNLRNRQTAVCAFYMHNEVLKGYVLNNLILRAVQTSEIVLLLDEPVEFVKIIDFDGNSYEFTMENV</sequence>
<keyword evidence="1" id="KW-0812">Transmembrane</keyword>
<evidence type="ECO:0000313" key="2">
    <source>
        <dbReference type="EMBL" id="EHY66264.1"/>
    </source>
</evidence>
<dbReference type="EMBL" id="AKIJ01000003">
    <property type="protein sequence ID" value="KFG26075.1"/>
    <property type="molecule type" value="Genomic_DNA"/>
</dbReference>
<feature type="transmembrane region" description="Helical" evidence="1">
    <location>
        <begin position="6"/>
        <end position="28"/>
    </location>
</feature>
<keyword evidence="1" id="KW-0472">Membrane</keyword>
<organism evidence="2">
    <name type="scientific">Nematocida ausubeli (strain ATCC PRA-371 / ERTm2)</name>
    <name type="common">Nematode killer fungus</name>
    <dbReference type="NCBI Taxonomy" id="1913371"/>
    <lineage>
        <taxon>Eukaryota</taxon>
        <taxon>Fungi</taxon>
        <taxon>Fungi incertae sedis</taxon>
        <taxon>Microsporidia</taxon>
        <taxon>Nematocida</taxon>
    </lineage>
</organism>
<dbReference type="OrthoDB" id="2189622at2759"/>
<reference evidence="2" key="1">
    <citation type="submission" date="2011-03" db="EMBL/GenBank/DDBJ databases">
        <title>The Genome Sequence of Nematocida sp1 strain ERTm2.</title>
        <authorList>
            <consortium name="The Broad Institute Genome Sequencing Platform"/>
            <consortium name="The Broad Institute Genome Sequencing Center for Infectious Disease"/>
            <person name="Cuomo C."/>
            <person name="Troemel E."/>
            <person name="Young S.K."/>
            <person name="Zeng Q."/>
            <person name="Gargeya S."/>
            <person name="Fitzgerald M."/>
            <person name="Haas B."/>
            <person name="Abouelleil A."/>
            <person name="Alvarado L."/>
            <person name="Arachchi H.M."/>
            <person name="Berlin A."/>
            <person name="Brown A."/>
            <person name="Chapman S.B."/>
            <person name="Chen Z."/>
            <person name="Dunbar C."/>
            <person name="Freedman E."/>
            <person name="Gearin G."/>
            <person name="Gellesch M."/>
            <person name="Goldberg J."/>
            <person name="Griggs A."/>
            <person name="Gujja S."/>
            <person name="Heilman E.R."/>
            <person name="Heiman D."/>
            <person name="Howarth C."/>
            <person name="Larson L."/>
            <person name="Lui A."/>
            <person name="MacDonald P.J.P."/>
            <person name="Mehta T."/>
            <person name="Montmayeur A."/>
            <person name="Murphy C."/>
            <person name="Neiman D."/>
            <person name="Pearson M."/>
            <person name="Priest M."/>
            <person name="Roberts A."/>
            <person name="Saif S."/>
            <person name="Shea T."/>
            <person name="Shenoy N."/>
            <person name="Sisk P."/>
            <person name="Stolte C."/>
            <person name="Sykes S."/>
            <person name="White J."/>
            <person name="Yandava C."/>
            <person name="Wortman J."/>
            <person name="Nusbaum C."/>
            <person name="Birren B."/>
        </authorList>
    </citation>
    <scope>NUCLEOTIDE SEQUENCE</scope>
    <source>
        <strain evidence="2">ERTm2</strain>
    </source>
</reference>
<dbReference type="EMBL" id="JH604634">
    <property type="protein sequence ID" value="EHY66264.1"/>
    <property type="molecule type" value="Genomic_DNA"/>
</dbReference>